<dbReference type="Pfam" id="PF00578">
    <property type="entry name" value="AhpC-TSA"/>
    <property type="match status" value="1"/>
</dbReference>
<dbReference type="InterPro" id="IPR013766">
    <property type="entry name" value="Thioredoxin_domain"/>
</dbReference>
<evidence type="ECO:0000256" key="2">
    <source>
        <dbReference type="ARBA" id="ARBA00022748"/>
    </source>
</evidence>
<dbReference type="SUPFAM" id="SSF52833">
    <property type="entry name" value="Thioredoxin-like"/>
    <property type="match status" value="1"/>
</dbReference>
<dbReference type="CDD" id="cd02966">
    <property type="entry name" value="TlpA_like_family"/>
    <property type="match status" value="1"/>
</dbReference>
<dbReference type="RefSeq" id="WP_024006378.1">
    <property type="nucleotide sequence ID" value="NZ_KI650981.1"/>
</dbReference>
<protein>
    <submittedName>
        <fullName evidence="6">Thioredoxin</fullName>
    </submittedName>
</protein>
<keyword evidence="2" id="KW-0201">Cytochrome c-type biogenesis</keyword>
<dbReference type="PANTHER" id="PTHR42852">
    <property type="entry name" value="THIOL:DISULFIDE INTERCHANGE PROTEIN DSBE"/>
    <property type="match status" value="1"/>
</dbReference>
<dbReference type="AlphaFoldDB" id="V8QM56"/>
<dbReference type="GO" id="GO:0030313">
    <property type="term" value="C:cell envelope"/>
    <property type="evidence" value="ECO:0007669"/>
    <property type="project" value="UniProtKB-SubCell"/>
</dbReference>
<comment type="subcellular location">
    <subcellularLocation>
        <location evidence="1">Cell envelope</location>
    </subcellularLocation>
</comment>
<evidence type="ECO:0000313" key="7">
    <source>
        <dbReference type="Proteomes" id="UP000018733"/>
    </source>
</evidence>
<dbReference type="HOGENOM" id="CLU_042529_11_1_4"/>
<dbReference type="OrthoDB" id="9811352at2"/>
<dbReference type="InterPro" id="IPR050553">
    <property type="entry name" value="Thioredoxin_ResA/DsbE_sf"/>
</dbReference>
<dbReference type="GO" id="GO:0016209">
    <property type="term" value="F:antioxidant activity"/>
    <property type="evidence" value="ECO:0007669"/>
    <property type="project" value="InterPro"/>
</dbReference>
<keyword evidence="3" id="KW-1015">Disulfide bond</keyword>
<reference evidence="6 7" key="1">
    <citation type="journal article" date="2014" name="Genome Announc.">
        <title>Draft Genome Sequence of Advenella kashmirensis Strain W13003, a Polycyclic Aromatic Hydrocarbon-Degrading Bacterium.</title>
        <authorList>
            <person name="Wang X."/>
            <person name="Jin D."/>
            <person name="Zhou L."/>
            <person name="Wu L."/>
            <person name="An W."/>
            <person name="Zhao L."/>
        </authorList>
    </citation>
    <scope>NUCLEOTIDE SEQUENCE [LARGE SCALE GENOMIC DNA]</scope>
    <source>
        <strain evidence="6 7">W13003</strain>
    </source>
</reference>
<dbReference type="InterPro" id="IPR017937">
    <property type="entry name" value="Thioredoxin_CS"/>
</dbReference>
<name>V8QM56_9BURK</name>
<dbReference type="Proteomes" id="UP000018733">
    <property type="component" value="Unassembled WGS sequence"/>
</dbReference>
<evidence type="ECO:0000256" key="1">
    <source>
        <dbReference type="ARBA" id="ARBA00004196"/>
    </source>
</evidence>
<dbReference type="PROSITE" id="PS00194">
    <property type="entry name" value="THIOREDOXIN_1"/>
    <property type="match status" value="1"/>
</dbReference>
<feature type="domain" description="Thioredoxin" evidence="5">
    <location>
        <begin position="38"/>
        <end position="177"/>
    </location>
</feature>
<dbReference type="GO" id="GO:0017004">
    <property type="term" value="P:cytochrome complex assembly"/>
    <property type="evidence" value="ECO:0007669"/>
    <property type="project" value="UniProtKB-KW"/>
</dbReference>
<dbReference type="eggNOG" id="COG0526">
    <property type="taxonomic scope" value="Bacteria"/>
</dbReference>
<dbReference type="InterPro" id="IPR000866">
    <property type="entry name" value="AhpC/TSA"/>
</dbReference>
<keyword evidence="7" id="KW-1185">Reference proteome</keyword>
<dbReference type="InterPro" id="IPR036249">
    <property type="entry name" value="Thioredoxin-like_sf"/>
</dbReference>
<evidence type="ECO:0000313" key="6">
    <source>
        <dbReference type="EMBL" id="ETF01026.1"/>
    </source>
</evidence>
<dbReference type="PROSITE" id="PS51352">
    <property type="entry name" value="THIOREDOXIN_2"/>
    <property type="match status" value="1"/>
</dbReference>
<dbReference type="Gene3D" id="3.40.30.10">
    <property type="entry name" value="Glutaredoxin"/>
    <property type="match status" value="1"/>
</dbReference>
<sequence length="177" mass="19082">MNRRQFVGAGMLLPFTFLMPEIARAGAKLNEDTSAVQAEALNTLLDLSLPDLHGQSVTLRQLGADHLTVVNFWASWCAPCVREMPALDALHKENQKVNVVGISLDTVANIEAFARKTPVSYPLLTAGAGKISLMRQLGNPKGGLPYTLVLDKDARPVATVLGEIDMDSLTAFVKRAA</sequence>
<dbReference type="EMBL" id="AYXT01000012">
    <property type="protein sequence ID" value="ETF01026.1"/>
    <property type="molecule type" value="Genomic_DNA"/>
</dbReference>
<evidence type="ECO:0000259" key="5">
    <source>
        <dbReference type="PROSITE" id="PS51352"/>
    </source>
</evidence>
<dbReference type="STRING" id="1424334.W822_17195"/>
<dbReference type="PATRIC" id="fig|1424334.3.peg.3457"/>
<gene>
    <name evidence="6" type="ORF">W822_17195</name>
</gene>
<evidence type="ECO:0000256" key="4">
    <source>
        <dbReference type="ARBA" id="ARBA00023284"/>
    </source>
</evidence>
<evidence type="ECO:0000256" key="3">
    <source>
        <dbReference type="ARBA" id="ARBA00023157"/>
    </source>
</evidence>
<dbReference type="PANTHER" id="PTHR42852:SF6">
    <property type="entry name" value="THIOL:DISULFIDE INTERCHANGE PROTEIN DSBE"/>
    <property type="match status" value="1"/>
</dbReference>
<proteinExistence type="predicted"/>
<accession>V8QM56</accession>
<keyword evidence="4" id="KW-0676">Redox-active center</keyword>
<organism evidence="6 7">
    <name type="scientific">Advenella kashmirensis W13003</name>
    <dbReference type="NCBI Taxonomy" id="1424334"/>
    <lineage>
        <taxon>Bacteria</taxon>
        <taxon>Pseudomonadati</taxon>
        <taxon>Pseudomonadota</taxon>
        <taxon>Betaproteobacteria</taxon>
        <taxon>Burkholderiales</taxon>
        <taxon>Alcaligenaceae</taxon>
    </lineage>
</organism>
<dbReference type="GO" id="GO:0015036">
    <property type="term" value="F:disulfide oxidoreductase activity"/>
    <property type="evidence" value="ECO:0007669"/>
    <property type="project" value="UniProtKB-ARBA"/>
</dbReference>
<comment type="caution">
    <text evidence="6">The sequence shown here is derived from an EMBL/GenBank/DDBJ whole genome shotgun (WGS) entry which is preliminary data.</text>
</comment>